<accession>A0A699J1C4</accession>
<organism evidence="2">
    <name type="scientific">Tanacetum cinerariifolium</name>
    <name type="common">Dalmatian daisy</name>
    <name type="synonym">Chrysanthemum cinerariifolium</name>
    <dbReference type="NCBI Taxonomy" id="118510"/>
    <lineage>
        <taxon>Eukaryota</taxon>
        <taxon>Viridiplantae</taxon>
        <taxon>Streptophyta</taxon>
        <taxon>Embryophyta</taxon>
        <taxon>Tracheophyta</taxon>
        <taxon>Spermatophyta</taxon>
        <taxon>Magnoliopsida</taxon>
        <taxon>eudicotyledons</taxon>
        <taxon>Gunneridae</taxon>
        <taxon>Pentapetalae</taxon>
        <taxon>asterids</taxon>
        <taxon>campanulids</taxon>
        <taxon>Asterales</taxon>
        <taxon>Asteraceae</taxon>
        <taxon>Asteroideae</taxon>
        <taxon>Anthemideae</taxon>
        <taxon>Anthemidinae</taxon>
        <taxon>Tanacetum</taxon>
    </lineage>
</organism>
<evidence type="ECO:0000313" key="2">
    <source>
        <dbReference type="EMBL" id="GEZ99795.1"/>
    </source>
</evidence>
<sequence>MTVIDPPLQPLILLSDILMTITNLNNLIPVTLDIEKMNYSSWVYFVQNLCRGHSLLDHILGKDEDDVSSSNKTPPNVEWLKIDTIVLSLIFVTMSKTLQQRLVAELRFLKLGDLTIDAYFCKTESIATVLTSLGSPMNSDDVVTFVLAGLPAKYDNVSTSIAHREPFLELKTVRSMLTTKEMRLKSREQETLVDATSSSPMVLLAKSDSNVRRSSSSAENPVQMGPTGQQGSSGPMGHETILPHAFTTKTLQDPALANWNMDTGLSKSSSVAPL</sequence>
<feature type="region of interest" description="Disordered" evidence="1">
    <location>
        <begin position="207"/>
        <end position="240"/>
    </location>
</feature>
<dbReference type="PANTHER" id="PTHR47481">
    <property type="match status" value="1"/>
</dbReference>
<proteinExistence type="predicted"/>
<comment type="caution">
    <text evidence="2">The sequence shown here is derived from an EMBL/GenBank/DDBJ whole genome shotgun (WGS) entry which is preliminary data.</text>
</comment>
<dbReference type="PANTHER" id="PTHR47481:SF41">
    <property type="entry name" value="COPIA-LIKE POLYPROTEIN_RETROTRANSPOSON"/>
    <property type="match status" value="1"/>
</dbReference>
<evidence type="ECO:0000256" key="1">
    <source>
        <dbReference type="SAM" id="MobiDB-lite"/>
    </source>
</evidence>
<gene>
    <name evidence="2" type="ORF">Tci_571768</name>
</gene>
<protein>
    <recommendedName>
        <fullName evidence="3">Hybrid signal transduction histidine kinase M</fullName>
    </recommendedName>
</protein>
<dbReference type="Pfam" id="PF14223">
    <property type="entry name" value="Retrotran_gag_2"/>
    <property type="match status" value="1"/>
</dbReference>
<dbReference type="AlphaFoldDB" id="A0A699J1C4"/>
<dbReference type="EMBL" id="BKCJ010353434">
    <property type="protein sequence ID" value="GEZ99795.1"/>
    <property type="molecule type" value="Genomic_DNA"/>
</dbReference>
<name>A0A699J1C4_TANCI</name>
<evidence type="ECO:0008006" key="3">
    <source>
        <dbReference type="Google" id="ProtNLM"/>
    </source>
</evidence>
<reference evidence="2" key="1">
    <citation type="journal article" date="2019" name="Sci. Rep.">
        <title>Draft genome of Tanacetum cinerariifolium, the natural source of mosquito coil.</title>
        <authorList>
            <person name="Yamashiro T."/>
            <person name="Shiraishi A."/>
            <person name="Satake H."/>
            <person name="Nakayama K."/>
        </authorList>
    </citation>
    <scope>NUCLEOTIDE SEQUENCE</scope>
</reference>